<name>K1UDM8_9ZZZZ</name>
<reference evidence="1" key="1">
    <citation type="journal article" date="2013" name="Environ. Microbiol.">
        <title>Microbiota from the distal guts of lean and obese adolescents exhibit partial functional redundancy besides clear differences in community structure.</title>
        <authorList>
            <person name="Ferrer M."/>
            <person name="Ruiz A."/>
            <person name="Lanza F."/>
            <person name="Haange S.B."/>
            <person name="Oberbach A."/>
            <person name="Till H."/>
            <person name="Bargiela R."/>
            <person name="Campoy C."/>
            <person name="Segura M.T."/>
            <person name="Richter M."/>
            <person name="von Bergen M."/>
            <person name="Seifert J."/>
            <person name="Suarez A."/>
        </authorList>
    </citation>
    <scope>NUCLEOTIDE SEQUENCE</scope>
</reference>
<comment type="caution">
    <text evidence="1">The sequence shown here is derived from an EMBL/GenBank/DDBJ whole genome shotgun (WGS) entry which is preliminary data.</text>
</comment>
<organism evidence="1">
    <name type="scientific">human gut metagenome</name>
    <dbReference type="NCBI Taxonomy" id="408170"/>
    <lineage>
        <taxon>unclassified sequences</taxon>
        <taxon>metagenomes</taxon>
        <taxon>organismal metagenomes</taxon>
    </lineage>
</organism>
<dbReference type="EMBL" id="AJWY01001105">
    <property type="protein sequence ID" value="EKC80238.1"/>
    <property type="molecule type" value="Genomic_DNA"/>
</dbReference>
<proteinExistence type="predicted"/>
<gene>
    <name evidence="1" type="ORF">LEA_01594</name>
</gene>
<sequence length="76" mass="8894">MARMVSGDPRAGERLDWIFRYTTMLRYDDCQRFHFWSGFRAFLLLGDGTGVYRGKAQSAHQPGRLYYELKETTPTP</sequence>
<protein>
    <submittedName>
        <fullName evidence="1">ATP-dependent transcriptional regulator</fullName>
    </submittedName>
</protein>
<accession>K1UDM8</accession>
<evidence type="ECO:0000313" key="1">
    <source>
        <dbReference type="EMBL" id="EKC80238.1"/>
    </source>
</evidence>
<dbReference type="AlphaFoldDB" id="K1UDM8"/>